<dbReference type="Proteomes" id="UP000193685">
    <property type="component" value="Unassembled WGS sequence"/>
</dbReference>
<comment type="caution">
    <text evidence="6">The sequence shown here is derived from an EMBL/GenBank/DDBJ whole genome shotgun (WGS) entry which is preliminary data.</text>
</comment>
<evidence type="ECO:0000256" key="2">
    <source>
        <dbReference type="ARBA" id="ARBA00023239"/>
    </source>
</evidence>
<dbReference type="AlphaFoldDB" id="A0A1Y2F3Q9"/>
<name>A0A1Y2F3Q9_PROLT</name>
<dbReference type="GO" id="GO:0003839">
    <property type="term" value="F:gamma-glutamylcyclotransferase activity"/>
    <property type="evidence" value="ECO:0007669"/>
    <property type="project" value="UniProtKB-EC"/>
</dbReference>
<keyword evidence="2" id="KW-0456">Lyase</keyword>
<dbReference type="PANTHER" id="PTHR12935:SF0">
    <property type="entry name" value="GAMMA-GLUTAMYLCYCLOTRANSFERASE"/>
    <property type="match status" value="1"/>
</dbReference>
<dbReference type="PANTHER" id="PTHR12935">
    <property type="entry name" value="GAMMA-GLUTAMYLCYCLOTRANSFERASE"/>
    <property type="match status" value="1"/>
</dbReference>
<dbReference type="Gene3D" id="3.10.490.10">
    <property type="entry name" value="Gamma-glutamyl cyclotransferase-like"/>
    <property type="match status" value="1"/>
</dbReference>
<dbReference type="OMA" id="HDTIWAG"/>
<dbReference type="GeneID" id="63782479"/>
<proteinExistence type="predicted"/>
<gene>
    <name evidence="6" type="ORF">BCR37DRAFT_104712</name>
</gene>
<evidence type="ECO:0000256" key="5">
    <source>
        <dbReference type="SAM" id="Phobius"/>
    </source>
</evidence>
<evidence type="ECO:0000256" key="4">
    <source>
        <dbReference type="PIRSR" id="PIRSR617939-2"/>
    </source>
</evidence>
<dbReference type="InterPro" id="IPR017939">
    <property type="entry name" value="G-Glutamylcylcotransferase"/>
</dbReference>
<dbReference type="Pfam" id="PF13772">
    <property type="entry name" value="AIG2_2"/>
    <property type="match status" value="1"/>
</dbReference>
<accession>A0A1Y2F3Q9</accession>
<dbReference type="EMBL" id="MCFI01000017">
    <property type="protein sequence ID" value="ORY78499.1"/>
    <property type="molecule type" value="Genomic_DNA"/>
</dbReference>
<dbReference type="EC" id="4.3.2.9" evidence="1"/>
<sequence length="239" mass="27144">MSQWYLGYGSNLNRETFLGRRAIRPLREEHVTVDGWFLTFDIAGVPYGEPAFGSIQQVTEHAPTLQGMAYLVTQKDFDHIIATEGGSISYKQIHVEGKTDAGELLELTTLQARHPRRHCQPSQRYLGLIQQGARQHDFPKGYQHYLDSLEPFRLHGKKQKLGAAIFLGFWLPIIMAIFGIQELLSKAGLPVPSFLPAFAGICFKMMWWIHDRIWADRFGRGDHNEGYDLRVALALHAAV</sequence>
<keyword evidence="5" id="KW-0472">Membrane</keyword>
<feature type="transmembrane region" description="Helical" evidence="5">
    <location>
        <begin position="161"/>
        <end position="181"/>
    </location>
</feature>
<evidence type="ECO:0000256" key="1">
    <source>
        <dbReference type="ARBA" id="ARBA00012346"/>
    </source>
</evidence>
<evidence type="ECO:0000256" key="3">
    <source>
        <dbReference type="PIRSR" id="PIRSR617939-1"/>
    </source>
</evidence>
<feature type="active site" description="Proton acceptor" evidence="3">
    <location>
        <position position="84"/>
    </location>
</feature>
<reference evidence="6 7" key="1">
    <citation type="submission" date="2016-07" db="EMBL/GenBank/DDBJ databases">
        <title>Pervasive Adenine N6-methylation of Active Genes in Fungi.</title>
        <authorList>
            <consortium name="DOE Joint Genome Institute"/>
            <person name="Mondo S.J."/>
            <person name="Dannebaum R.O."/>
            <person name="Kuo R.C."/>
            <person name="Labutti K."/>
            <person name="Haridas S."/>
            <person name="Kuo A."/>
            <person name="Salamov A."/>
            <person name="Ahrendt S.R."/>
            <person name="Lipzen A."/>
            <person name="Sullivan W."/>
            <person name="Andreopoulos W.B."/>
            <person name="Clum A."/>
            <person name="Lindquist E."/>
            <person name="Daum C."/>
            <person name="Ramamoorthy G.K."/>
            <person name="Gryganskyi A."/>
            <person name="Culley D."/>
            <person name="Magnuson J.K."/>
            <person name="James T.Y."/>
            <person name="O'Malley M.A."/>
            <person name="Stajich J.E."/>
            <person name="Spatafora J.W."/>
            <person name="Visel A."/>
            <person name="Grigoriev I.V."/>
        </authorList>
    </citation>
    <scope>NUCLEOTIDE SEQUENCE [LARGE SCALE GENOMIC DNA]</scope>
    <source>
        <strain evidence="6 7">12-1054</strain>
    </source>
</reference>
<feature type="transmembrane region" description="Helical" evidence="5">
    <location>
        <begin position="193"/>
        <end position="210"/>
    </location>
</feature>
<keyword evidence="5" id="KW-0812">Transmembrane</keyword>
<evidence type="ECO:0000313" key="7">
    <source>
        <dbReference type="Proteomes" id="UP000193685"/>
    </source>
</evidence>
<keyword evidence="5" id="KW-1133">Transmembrane helix</keyword>
<evidence type="ECO:0000313" key="6">
    <source>
        <dbReference type="EMBL" id="ORY78499.1"/>
    </source>
</evidence>
<dbReference type="OrthoDB" id="2017317at2759"/>
<protein>
    <recommendedName>
        <fullName evidence="1">gamma-glutamylcyclotransferase</fullName>
        <ecNumber evidence="1">4.3.2.9</ecNumber>
    </recommendedName>
</protein>
<keyword evidence="7" id="KW-1185">Reference proteome</keyword>
<feature type="binding site" evidence="4">
    <location>
        <begin position="5"/>
        <end position="10"/>
    </location>
    <ligand>
        <name>substrate</name>
    </ligand>
</feature>
<organism evidence="6 7">
    <name type="scientific">Protomyces lactucae-debilis</name>
    <dbReference type="NCBI Taxonomy" id="2754530"/>
    <lineage>
        <taxon>Eukaryota</taxon>
        <taxon>Fungi</taxon>
        <taxon>Dikarya</taxon>
        <taxon>Ascomycota</taxon>
        <taxon>Taphrinomycotina</taxon>
        <taxon>Taphrinomycetes</taxon>
        <taxon>Taphrinales</taxon>
        <taxon>Protomycetaceae</taxon>
        <taxon>Protomyces</taxon>
    </lineage>
</organism>
<dbReference type="RefSeq" id="XP_040723380.1">
    <property type="nucleotide sequence ID" value="XM_040865880.1"/>
</dbReference>
<feature type="binding site" evidence="4">
    <location>
        <position position="125"/>
    </location>
    <ligand>
        <name>substrate</name>
    </ligand>
</feature>